<feature type="transmembrane region" description="Helical" evidence="1">
    <location>
        <begin position="45"/>
        <end position="61"/>
    </location>
</feature>
<protein>
    <submittedName>
        <fullName evidence="2">DUF2834 domain-containing protein</fullName>
    </submittedName>
</protein>
<feature type="transmembrane region" description="Helical" evidence="1">
    <location>
        <begin position="6"/>
        <end position="24"/>
    </location>
</feature>
<keyword evidence="3" id="KW-1185">Reference proteome</keyword>
<gene>
    <name evidence="2" type="ORF">NNO07_13850</name>
</gene>
<sequence>MSIRSFALVALVLFGGYTLWVMAISEQPLLEFGAQLMRRADTAQVVIDLYLACALIGIWMYRDNRRQGRSLAYLLPFYVLTAVFASIGPLLYLVMRKPQCQEA</sequence>
<proteinExistence type="predicted"/>
<organism evidence="2 3">
    <name type="scientific">Metapseudomonas resinovorans</name>
    <name type="common">Pseudomonas resinovorans</name>
    <dbReference type="NCBI Taxonomy" id="53412"/>
    <lineage>
        <taxon>Bacteria</taxon>
        <taxon>Pseudomonadati</taxon>
        <taxon>Pseudomonadota</taxon>
        <taxon>Gammaproteobacteria</taxon>
        <taxon>Pseudomonadales</taxon>
        <taxon>Pseudomonadaceae</taxon>
        <taxon>Metapseudomonas</taxon>
    </lineage>
</organism>
<dbReference type="EMBL" id="JANEWF010000013">
    <property type="protein sequence ID" value="MDA8484157.1"/>
    <property type="molecule type" value="Genomic_DNA"/>
</dbReference>
<dbReference type="RefSeq" id="WP_271471096.1">
    <property type="nucleotide sequence ID" value="NZ_JANEWF010000013.1"/>
</dbReference>
<reference evidence="2 3" key="1">
    <citation type="submission" date="2022-07" db="EMBL/GenBank/DDBJ databases">
        <title>Genome Analysis of Selected Gammaproteobacteria from Nigerian Food snails.</title>
        <authorList>
            <person name="Okafor A.C."/>
        </authorList>
    </citation>
    <scope>NUCLEOTIDE SEQUENCE [LARGE SCALE GENOMIC DNA]</scope>
    <source>
        <strain evidence="2 3">Awg 2</strain>
    </source>
</reference>
<evidence type="ECO:0000313" key="2">
    <source>
        <dbReference type="EMBL" id="MDA8484157.1"/>
    </source>
</evidence>
<evidence type="ECO:0000313" key="3">
    <source>
        <dbReference type="Proteomes" id="UP001211689"/>
    </source>
</evidence>
<keyword evidence="1" id="KW-0472">Membrane</keyword>
<keyword evidence="1" id="KW-0812">Transmembrane</keyword>
<keyword evidence="1" id="KW-1133">Transmembrane helix</keyword>
<comment type="caution">
    <text evidence="2">The sequence shown here is derived from an EMBL/GenBank/DDBJ whole genome shotgun (WGS) entry which is preliminary data.</text>
</comment>
<evidence type="ECO:0000256" key="1">
    <source>
        <dbReference type="SAM" id="Phobius"/>
    </source>
</evidence>
<feature type="transmembrane region" description="Helical" evidence="1">
    <location>
        <begin position="73"/>
        <end position="94"/>
    </location>
</feature>
<accession>A0ABT4Y680</accession>
<name>A0ABT4Y680_METRE</name>
<dbReference type="Proteomes" id="UP001211689">
    <property type="component" value="Unassembled WGS sequence"/>
</dbReference>